<dbReference type="EMBL" id="JAPTSV010000010">
    <property type="protein sequence ID" value="KAJ1523386.1"/>
    <property type="molecule type" value="Genomic_DNA"/>
</dbReference>
<comment type="caution">
    <text evidence="7">The sequence shown here is derived from an EMBL/GenBank/DDBJ whole genome shotgun (WGS) entry which is preliminary data.</text>
</comment>
<proteinExistence type="inferred from homology"/>
<dbReference type="Gene3D" id="3.30.390.110">
    <property type="match status" value="1"/>
</dbReference>
<dbReference type="PANTHER" id="PTHR10544">
    <property type="entry name" value="60S RIBOSOMAL PROTEIN L28"/>
    <property type="match status" value="1"/>
</dbReference>
<feature type="domain" description="Ribosomal eL28/Mak16" evidence="6">
    <location>
        <begin position="12"/>
        <end position="129"/>
    </location>
</feature>
<evidence type="ECO:0000256" key="3">
    <source>
        <dbReference type="ARBA" id="ARBA00023274"/>
    </source>
</evidence>
<keyword evidence="2" id="KW-0689">Ribosomal protein</keyword>
<evidence type="ECO:0000256" key="1">
    <source>
        <dbReference type="ARBA" id="ARBA00007926"/>
    </source>
</evidence>
<keyword evidence="3" id="KW-0687">Ribonucleoprotein</keyword>
<dbReference type="GO" id="GO:1990904">
    <property type="term" value="C:ribonucleoprotein complex"/>
    <property type="evidence" value="ECO:0007669"/>
    <property type="project" value="UniProtKB-KW"/>
</dbReference>
<dbReference type="Pfam" id="PF01778">
    <property type="entry name" value="Ribosomal_L28e"/>
    <property type="match status" value="1"/>
</dbReference>
<gene>
    <name evidence="7" type="ORF">ONE63_001251</name>
</gene>
<dbReference type="FunFam" id="3.30.390.110:FF:000002">
    <property type="entry name" value="60S ribosomal protein L28"/>
    <property type="match status" value="1"/>
</dbReference>
<accession>A0AAV7XIT1</accession>
<dbReference type="InterPro" id="IPR002672">
    <property type="entry name" value="Ribosomal_eL28"/>
</dbReference>
<name>A0AAV7XIT1_9NEOP</name>
<dbReference type="GO" id="GO:0005840">
    <property type="term" value="C:ribosome"/>
    <property type="evidence" value="ECO:0007669"/>
    <property type="project" value="UniProtKB-KW"/>
</dbReference>
<comment type="similarity">
    <text evidence="1">Belongs to the eukaryotic ribosomal protein eL28 family.</text>
</comment>
<organism evidence="7 8">
    <name type="scientific">Megalurothrips usitatus</name>
    <name type="common">bean blossom thrips</name>
    <dbReference type="NCBI Taxonomy" id="439358"/>
    <lineage>
        <taxon>Eukaryota</taxon>
        <taxon>Metazoa</taxon>
        <taxon>Ecdysozoa</taxon>
        <taxon>Arthropoda</taxon>
        <taxon>Hexapoda</taxon>
        <taxon>Insecta</taxon>
        <taxon>Pterygota</taxon>
        <taxon>Neoptera</taxon>
        <taxon>Paraneoptera</taxon>
        <taxon>Thysanoptera</taxon>
        <taxon>Terebrantia</taxon>
        <taxon>Thripoidea</taxon>
        <taxon>Thripidae</taxon>
        <taxon>Megalurothrips</taxon>
    </lineage>
</organism>
<evidence type="ECO:0000256" key="4">
    <source>
        <dbReference type="ARBA" id="ARBA00035223"/>
    </source>
</evidence>
<dbReference type="InterPro" id="IPR029004">
    <property type="entry name" value="Ribosomal_eL28/Mak16"/>
</dbReference>
<dbReference type="Proteomes" id="UP001075354">
    <property type="component" value="Chromosome 10"/>
</dbReference>
<evidence type="ECO:0000259" key="6">
    <source>
        <dbReference type="Pfam" id="PF01778"/>
    </source>
</evidence>
<dbReference type="GO" id="GO:0003735">
    <property type="term" value="F:structural constituent of ribosome"/>
    <property type="evidence" value="ECO:0007669"/>
    <property type="project" value="InterPro"/>
</dbReference>
<evidence type="ECO:0000256" key="5">
    <source>
        <dbReference type="ARBA" id="ARBA00035330"/>
    </source>
</evidence>
<protein>
    <recommendedName>
        <fullName evidence="4">Large ribosomal subunit protein eL28</fullName>
    </recommendedName>
    <alternativeName>
        <fullName evidence="5">60S ribosomal protein L28</fullName>
    </alternativeName>
</protein>
<reference evidence="7" key="1">
    <citation type="submission" date="2022-12" db="EMBL/GenBank/DDBJ databases">
        <title>Chromosome-level genome assembly of the bean flower thrips Megalurothrips usitatus.</title>
        <authorList>
            <person name="Ma L."/>
            <person name="Liu Q."/>
            <person name="Li H."/>
            <person name="Cai W."/>
        </authorList>
    </citation>
    <scope>NUCLEOTIDE SEQUENCE</scope>
    <source>
        <strain evidence="7">Cailab_2022a</strain>
    </source>
</reference>
<keyword evidence="8" id="KW-1185">Reference proteome</keyword>
<evidence type="ECO:0000256" key="2">
    <source>
        <dbReference type="ARBA" id="ARBA00022980"/>
    </source>
</evidence>
<sequence length="144" mass="16445">MDRQIRVKMSHLAWMIVRNNHAFLQKKRGVKKPFSSEPNNLLNLNSMRYNGFVHRSTVGVVPAADNKGFTVITKRARHANKPAKAAVKTTLKSGPRRSLWKLRRLVKNNSGRRDLLKASLRRASAILKSQKPKVSRKPRAKKTE</sequence>
<evidence type="ECO:0000313" key="8">
    <source>
        <dbReference type="Proteomes" id="UP001075354"/>
    </source>
</evidence>
<dbReference type="GO" id="GO:0006412">
    <property type="term" value="P:translation"/>
    <property type="evidence" value="ECO:0007669"/>
    <property type="project" value="InterPro"/>
</dbReference>
<evidence type="ECO:0000313" key="7">
    <source>
        <dbReference type="EMBL" id="KAJ1523386.1"/>
    </source>
</evidence>
<dbReference type="AlphaFoldDB" id="A0AAV7XIT1"/>